<sequence length="986" mass="108531">MHEPVWVPAALTAVTGCLGYASFCWASGFLPGQTSPAASAEGPAGYGRAAMLALLLHEAWVTLQHGNVLLNPFCQRLDRRYGISMLRKGQHWVIASVLVMYWAREVASMLLCLPYITVYSQIAVFVSTIYHTVKMFNICLDAHRCWSPTLGIMKLLIDHWHFQTLGTQLVSLLRFSLQGYDTMVHVFIVRDLIHHGGLGTGYVKWLHILFLVWLLHAVLNQVSQQSTATLVVESWRYLLGFHKKHRCENTSCHSAMPAGDCCVVCDLLKEESSKLWKGKASTRTSEQKQMLAATFTIQIGAVMYAAILFYMDVLHLGAGSQEGLIRNDVLFLHEAWVMLQHANVLLNPFCQRLDRRYGVSMLRKGQHWVIAGVLVMYWSREVVSMLLCLAFTSPRTQLAILASSGYHLVKMHSICWDAQRQWSPSLGIMRLLIDHWHFDTLAQRLVSALRFFLQGSDTLTHIMIVRDMLTRSGSPITAGRLLPLHGLFLLWVVHAALNQATQRSTATLFVEAWRAALYRQEAPATPTACCGSKGCQVCSLLAKAPDPSTSKLDVVFFSHPPYPSSLFSLWWPSASRGSKSGWAPSWWMYLFGPPLSLIIPFLWPLLRNGQGFEVAEDVAYANVHMQNWVLACFGYQYLLWPFRSFVAARIAQSAAMAEERGARVLSLGALNKAEWMNNGGLALLRGLGGGVRLVHGNTLTAAAVVEAASALFGPVSSVTAPIFVTGASSKVGAAVALRLLQLGYPVLAHSSDPERLRRLDAKAQQLGANLATNLQVTTALVEGVHTTHWIIGKHDSRVAQYLPRGSRAVVFSVPNPLEESGRKDVVWVPGGILHLDPTRLAKPRQFSNLLADNEIYACHAAGIVTAANPDWKDELGEVCVDAMSTQWEAALEMGFSLPPQPATSSSGPRQGHRADVVVIGAGPSGLATAAALVQRGVDVIVLERQRQIQGSWQEHFEGLTITTRAASCGLPGWPAATTRARDEAVR</sequence>
<comment type="subcellular location">
    <subcellularLocation>
        <location evidence="1">Membrane</location>
        <topology evidence="1">Multi-pass membrane protein</topology>
    </subcellularLocation>
</comment>
<dbReference type="Gene3D" id="3.40.50.720">
    <property type="entry name" value="NAD(P)-binding Rossmann-like Domain"/>
    <property type="match status" value="1"/>
</dbReference>
<feature type="transmembrane region" description="Helical" evidence="2">
    <location>
        <begin position="290"/>
        <end position="311"/>
    </location>
</feature>
<feature type="domain" description="Very-long-chain aldehyde decarbonylase CER1-like C-terminal" evidence="4">
    <location>
        <begin position="722"/>
        <end position="896"/>
    </location>
</feature>
<dbReference type="InterPro" id="IPR036291">
    <property type="entry name" value="NAD(P)-bd_dom_sf"/>
</dbReference>
<dbReference type="Proteomes" id="UP000604046">
    <property type="component" value="Unassembled WGS sequence"/>
</dbReference>
<keyword evidence="6" id="KW-1185">Reference proteome</keyword>
<feature type="domain" description="FAD dependent oxidoreductase" evidence="3">
    <location>
        <begin position="915"/>
        <end position="950"/>
    </location>
</feature>
<keyword evidence="2" id="KW-1133">Transmembrane helix</keyword>
<dbReference type="AlphaFoldDB" id="A0A812V2L4"/>
<evidence type="ECO:0000259" key="3">
    <source>
        <dbReference type="Pfam" id="PF01266"/>
    </source>
</evidence>
<dbReference type="InterPro" id="IPR021940">
    <property type="entry name" value="CER1-like_C"/>
</dbReference>
<dbReference type="InterPro" id="IPR006076">
    <property type="entry name" value="FAD-dep_OxRdtase"/>
</dbReference>
<comment type="caution">
    <text evidence="5">The sequence shown here is derived from an EMBL/GenBank/DDBJ whole genome shotgun (WGS) entry which is preliminary data.</text>
</comment>
<dbReference type="Pfam" id="PF12076">
    <property type="entry name" value="CER1-like_C"/>
    <property type="match status" value="1"/>
</dbReference>
<evidence type="ECO:0000256" key="1">
    <source>
        <dbReference type="ARBA" id="ARBA00004141"/>
    </source>
</evidence>
<dbReference type="SUPFAM" id="SSF51735">
    <property type="entry name" value="NAD(P)-binding Rossmann-fold domains"/>
    <property type="match status" value="1"/>
</dbReference>
<dbReference type="OrthoDB" id="424617at2759"/>
<name>A0A812V2L4_9DINO</name>
<dbReference type="EMBL" id="CAJNDS010002826">
    <property type="protein sequence ID" value="CAE7610932.1"/>
    <property type="molecule type" value="Genomic_DNA"/>
</dbReference>
<evidence type="ECO:0000256" key="2">
    <source>
        <dbReference type="SAM" id="Phobius"/>
    </source>
</evidence>
<evidence type="ECO:0000313" key="5">
    <source>
        <dbReference type="EMBL" id="CAE7610932.1"/>
    </source>
</evidence>
<organism evidence="5 6">
    <name type="scientific">Symbiodinium natans</name>
    <dbReference type="NCBI Taxonomy" id="878477"/>
    <lineage>
        <taxon>Eukaryota</taxon>
        <taxon>Sar</taxon>
        <taxon>Alveolata</taxon>
        <taxon>Dinophyceae</taxon>
        <taxon>Suessiales</taxon>
        <taxon>Symbiodiniaceae</taxon>
        <taxon>Symbiodinium</taxon>
    </lineage>
</organism>
<keyword evidence="2" id="KW-0472">Membrane</keyword>
<evidence type="ECO:0000259" key="4">
    <source>
        <dbReference type="Pfam" id="PF12076"/>
    </source>
</evidence>
<dbReference type="InterPro" id="IPR036188">
    <property type="entry name" value="FAD/NAD-bd_sf"/>
</dbReference>
<evidence type="ECO:0000313" key="6">
    <source>
        <dbReference type="Proteomes" id="UP000604046"/>
    </source>
</evidence>
<accession>A0A812V2L4</accession>
<proteinExistence type="predicted"/>
<dbReference type="SUPFAM" id="SSF51905">
    <property type="entry name" value="FAD/NAD(P)-binding domain"/>
    <property type="match status" value="1"/>
</dbReference>
<keyword evidence="2" id="KW-0812">Transmembrane</keyword>
<dbReference type="PRINTS" id="PR00419">
    <property type="entry name" value="ADXRDTASE"/>
</dbReference>
<dbReference type="GO" id="GO:0016020">
    <property type="term" value="C:membrane"/>
    <property type="evidence" value="ECO:0007669"/>
    <property type="project" value="UniProtKB-SubCell"/>
</dbReference>
<dbReference type="Gene3D" id="3.50.50.60">
    <property type="entry name" value="FAD/NAD(P)-binding domain"/>
    <property type="match status" value="1"/>
</dbReference>
<protein>
    <submittedName>
        <fullName evidence="5">CER3 protein</fullName>
    </submittedName>
</protein>
<dbReference type="Pfam" id="PF01266">
    <property type="entry name" value="DAO"/>
    <property type="match status" value="1"/>
</dbReference>
<gene>
    <name evidence="5" type="primary">CER3</name>
    <name evidence="5" type="ORF">SNAT2548_LOCUS34726</name>
</gene>
<reference evidence="5" key="1">
    <citation type="submission" date="2021-02" db="EMBL/GenBank/DDBJ databases">
        <authorList>
            <person name="Dougan E. K."/>
            <person name="Rhodes N."/>
            <person name="Thang M."/>
            <person name="Chan C."/>
        </authorList>
    </citation>
    <scope>NUCLEOTIDE SEQUENCE</scope>
</reference>